<protein>
    <submittedName>
        <fullName evidence="1">Uncharacterized protein</fullName>
    </submittedName>
</protein>
<accession>A0A1A8VYF5</accession>
<name>A0A1A8VYF5_PLAMA</name>
<dbReference type="EMBL" id="FLQW01000725">
    <property type="protein sequence ID" value="SBS85626.1"/>
    <property type="molecule type" value="Genomic_DNA"/>
</dbReference>
<dbReference type="Proteomes" id="UP000078597">
    <property type="component" value="Unassembled WGS sequence"/>
</dbReference>
<gene>
    <name evidence="1" type="ORF">PMALA_013330</name>
</gene>
<dbReference type="VEuPathDB" id="PlasmoDB:PmUG01_09037200"/>
<proteinExistence type="predicted"/>
<reference evidence="2" key="1">
    <citation type="submission" date="2016-05" db="EMBL/GenBank/DDBJ databases">
        <authorList>
            <person name="Naeem Raeece"/>
        </authorList>
    </citation>
    <scope>NUCLEOTIDE SEQUENCE [LARGE SCALE GENOMIC DNA]</scope>
</reference>
<evidence type="ECO:0000313" key="2">
    <source>
        <dbReference type="Proteomes" id="UP000078597"/>
    </source>
</evidence>
<dbReference type="AlphaFoldDB" id="A0A1A8VYF5"/>
<organism evidence="1 2">
    <name type="scientific">Plasmodium malariae</name>
    <dbReference type="NCBI Taxonomy" id="5858"/>
    <lineage>
        <taxon>Eukaryota</taxon>
        <taxon>Sar</taxon>
        <taxon>Alveolata</taxon>
        <taxon>Apicomplexa</taxon>
        <taxon>Aconoidasida</taxon>
        <taxon>Haemosporida</taxon>
        <taxon>Plasmodiidae</taxon>
        <taxon>Plasmodium</taxon>
        <taxon>Plasmodium (Plasmodium)</taxon>
    </lineage>
</organism>
<sequence length="1074" mass="129190">MMNIPFNFNSMYYDSTFKYANMDEEIIEKLNPLHIKDEHMIDINYYEYVIEPFDFFFYDQVYNEICNYMQMLRNSNACQSDNNTCPTDNSARQSNSNTYQNNTSAYLNNSSYLINNLPFQYYDFINILMREVMNVRNLIYRNKYVRYLFYYIYRNNKENNLLDSINKIFTLEKKKLFLYKTQMKLRYNIFISRFFENNFIMNPSNSEKKTEEGINFIQAKNKLFKSIFSGYTKYFDEYTTWTRQSREVRRTLFNIQPQKFVDIRRKIELYSDYFDNMKQKLRDGKVEAVNETVKEAITNAEPWGGHSPVKEHEDEKLKFDVTNRYVEFLYGKNYAVIINGGKNNSRKLKAAYIVNNNLMGKENLLVITSIVNVTKWKSLFITFENITVYNNEESIIDNKVSNEHSNLIICIDFLPKILHITCEILVLDMCHFNILNQISILNDLTYLNFSKKIVILNSMIDNWNFLCALFLLNSSFFDNSINNIFQQNLSEEDKVILSTIMLNFISHFCILNKEKLLAGREKTEMRKTCFIITYMSGIQKFIYDHVQEKEKWDACIHPLLLLEENSFFLKDFYISEKFDMLKNIIKKFYLLKKKILVCYYGDEKLEKLIKILLYVNLLNDTSAIFFHNLQLNTSIDDLDTFDVAVIVNKHTEYFYFFQDKKLACYFLISTFTTEEEDILQKIKNNKELYFYKKQKEELMKEHTYDRDLIYRYYINNMISENDEQFLLFNIIDQKEKVYCNTSYNEIVLPTCFVTTLSNCESAMRHSEHWQDIKNAHSFWNFNNFNWEKIVFYLDKKNTVYDKYRNEVCSISDKSIAPPQIYYYLNNPAKEKNTFNSCLSLALDEIIQELSRKKELDEFDELKKSTLLNIKEKTNKKYFSSIRKMEKILSLFLKENKKKSFEQFLKGCESYGQILIKCKEKLFVTFNKSYNQHFKNFENFWRDEEDRRRKKWKELWELNEKKESDKENIDLNNIFNDDVCNEKNDLTNIQTNTNFDNMKNEYNLHEKKNFRIRLSSQLFDGKEFDQLFIERKKICISTEDNKKEALSCSYEEKKEKDKETCLYIERKDMQGGQKA</sequence>
<evidence type="ECO:0000313" key="1">
    <source>
        <dbReference type="EMBL" id="SBS85626.1"/>
    </source>
</evidence>